<gene>
    <name evidence="1" type="ORF">OIK44_05615</name>
</gene>
<reference evidence="1 2" key="1">
    <citation type="submission" date="2022-10" db="EMBL/GenBank/DDBJ databases">
        <title>Janthinobacterium sp. hw3 Genome sequencing.</title>
        <authorList>
            <person name="Park S."/>
        </authorList>
    </citation>
    <scope>NUCLEOTIDE SEQUENCE [LARGE SCALE GENOMIC DNA]</scope>
    <source>
        <strain evidence="2">hw3</strain>
    </source>
</reference>
<organism evidence="1 2">
    <name type="scientific">Janthinobacterium fluminis</name>
    <dbReference type="NCBI Taxonomy" id="2987524"/>
    <lineage>
        <taxon>Bacteria</taxon>
        <taxon>Pseudomonadati</taxon>
        <taxon>Pseudomonadota</taxon>
        <taxon>Betaproteobacteria</taxon>
        <taxon>Burkholderiales</taxon>
        <taxon>Oxalobacteraceae</taxon>
        <taxon>Janthinobacterium</taxon>
    </lineage>
</organism>
<evidence type="ECO:0000313" key="2">
    <source>
        <dbReference type="Proteomes" id="UP001221208"/>
    </source>
</evidence>
<comment type="caution">
    <text evidence="1">The sequence shown here is derived from an EMBL/GenBank/DDBJ whole genome shotgun (WGS) entry which is preliminary data.</text>
</comment>
<protein>
    <recommendedName>
        <fullName evidence="3">Lipoprotein</fullName>
    </recommendedName>
</protein>
<sequence length="243" mass="26829">MPVDPVRQYTRAWRGYPEVANALKFPDLQLTPSKMNLRCATLLAVAALCGCARPLPSPENTAAPDANAELIAQAQAARIEAASQRREEAAQMRGWQYSARTDEASRIESTFAQLLSTNQLDFLPPYDGGSRGDIVLRQRPGEELAVIFSISNGQIVCLPSCTIQVRFDDAAPVAFNGSVPSNRSITTLFLWPADTFLAKLRTARRMRVEIPYFRHGLQVSEFDVDGLAWEHAAVQAKKPDAIR</sequence>
<dbReference type="RefSeq" id="WP_273669716.1">
    <property type="nucleotide sequence ID" value="NZ_JAQQXR010000001.1"/>
</dbReference>
<dbReference type="Proteomes" id="UP001221208">
    <property type="component" value="Unassembled WGS sequence"/>
</dbReference>
<keyword evidence="2" id="KW-1185">Reference proteome</keyword>
<evidence type="ECO:0000313" key="1">
    <source>
        <dbReference type="EMBL" id="MDC8757067.1"/>
    </source>
</evidence>
<accession>A0ABT5JWF5</accession>
<evidence type="ECO:0008006" key="3">
    <source>
        <dbReference type="Google" id="ProtNLM"/>
    </source>
</evidence>
<dbReference type="EMBL" id="JAQQXR010000001">
    <property type="protein sequence ID" value="MDC8757067.1"/>
    <property type="molecule type" value="Genomic_DNA"/>
</dbReference>
<proteinExistence type="predicted"/>
<name>A0ABT5JWF5_9BURK</name>